<evidence type="ECO:0000259" key="19">
    <source>
        <dbReference type="PROSITE" id="PS52019"/>
    </source>
</evidence>
<dbReference type="InterPro" id="IPR049552">
    <property type="entry name" value="PKS_DH_N"/>
</dbReference>
<dbReference type="Proteomes" id="UP000445000">
    <property type="component" value="Unassembled WGS sequence"/>
</dbReference>
<evidence type="ECO:0000256" key="6">
    <source>
        <dbReference type="ARBA" id="ARBA00022450"/>
    </source>
</evidence>
<dbReference type="GO" id="GO:0005737">
    <property type="term" value="C:cytoplasm"/>
    <property type="evidence" value="ECO:0007669"/>
    <property type="project" value="UniProtKB-SubCell"/>
</dbReference>
<dbReference type="Gene3D" id="1.10.1240.100">
    <property type="match status" value="3"/>
</dbReference>
<dbReference type="Gene3D" id="3.40.50.720">
    <property type="entry name" value="NAD(P)-binding Rossmann-like Domain"/>
    <property type="match status" value="2"/>
</dbReference>
<dbReference type="FunFam" id="3.40.47.10:FF:000019">
    <property type="entry name" value="Polyketide synthase type I"/>
    <property type="match status" value="3"/>
</dbReference>
<dbReference type="InterPro" id="IPR042104">
    <property type="entry name" value="PKS_dehydratase_sf"/>
</dbReference>
<dbReference type="SUPFAM" id="SSF51735">
    <property type="entry name" value="NAD(P)-binding Rossmann-fold domains"/>
    <property type="match status" value="3"/>
</dbReference>
<feature type="domain" description="Ketosynthase family 3 (KS3)" evidence="18">
    <location>
        <begin position="317"/>
        <end position="736"/>
    </location>
</feature>
<dbReference type="InterPro" id="IPR049551">
    <property type="entry name" value="PKS_DH_C"/>
</dbReference>
<keyword evidence="12" id="KW-0511">Multifunctional enzyme</keyword>
<dbReference type="InterPro" id="IPR057326">
    <property type="entry name" value="KR_dom"/>
</dbReference>
<dbReference type="PROSITE" id="PS51186">
    <property type="entry name" value="GNAT"/>
    <property type="match status" value="1"/>
</dbReference>
<feature type="active site" description="Proton acceptor; for dehydratase activity" evidence="14">
    <location>
        <position position="2126"/>
    </location>
</feature>
<evidence type="ECO:0000256" key="10">
    <source>
        <dbReference type="ARBA" id="ARBA00022737"/>
    </source>
</evidence>
<evidence type="ECO:0000256" key="8">
    <source>
        <dbReference type="ARBA" id="ARBA00022553"/>
    </source>
</evidence>
<feature type="active site" description="Proton acceptor; for dehydratase activity" evidence="14">
    <location>
        <position position="3991"/>
    </location>
</feature>
<evidence type="ECO:0000256" key="13">
    <source>
        <dbReference type="ARBA" id="ARBA00054155"/>
    </source>
</evidence>
<gene>
    <name evidence="20" type="ORF">GCM10011487_49370</name>
</gene>
<dbReference type="InterPro" id="IPR006162">
    <property type="entry name" value="Ppantetheine_attach_site"/>
</dbReference>
<accession>A0A829YI00</accession>
<evidence type="ECO:0000313" key="21">
    <source>
        <dbReference type="Proteomes" id="UP000445000"/>
    </source>
</evidence>
<feature type="region of interest" description="N-terminal hotdog fold" evidence="14">
    <location>
        <begin position="2097"/>
        <end position="2218"/>
    </location>
</feature>
<dbReference type="SUPFAM" id="SSF53901">
    <property type="entry name" value="Thiolase-like"/>
    <property type="match status" value="3"/>
</dbReference>
<dbReference type="SUPFAM" id="SSF47336">
    <property type="entry name" value="ACP-like"/>
    <property type="match status" value="3"/>
</dbReference>
<dbReference type="SUPFAM" id="SSF55729">
    <property type="entry name" value="Acyl-CoA N-acyltransferases (Nat)"/>
    <property type="match status" value="1"/>
</dbReference>
<dbReference type="Gene3D" id="1.10.1200.10">
    <property type="entry name" value="ACP-like"/>
    <property type="match status" value="3"/>
</dbReference>
<feature type="domain" description="PKS/mFAS DH" evidence="19">
    <location>
        <begin position="3962"/>
        <end position="4233"/>
    </location>
</feature>
<comment type="function">
    <text evidence="13">Involved in production of the polyketide antibiotic thailandamide.</text>
</comment>
<evidence type="ECO:0000256" key="5">
    <source>
        <dbReference type="ARBA" id="ARBA00006484"/>
    </source>
</evidence>
<sequence>MDDLHVVAAAAELSERGYIVRPAAESDLPRLIQLEELCWQHTRTSEQQLRARLQRYPEGQFVLEKSGQVLGVVYSQRIKDVAALSSRSAVDVHELHDASGSVVQLLALNVDPAVQNLSLGDQLLEFMLQRCSSIDRVDRVVGVTLCKRFDAAHGVSFDEYIHRRDNQQDPVLALHCSHGATVVGSIANYRPEDAANEHNGVLVSYDIHGRQARLSTDQTDAAFAFDQKEVERFVRAEVARVIGDEQGLDTARPLMEMGLSSADLLQLQLQMERRFGRTLRPGFFFEHNCVDKVVAYFSKGPATAPEKQASRPALKSSKDIAIVGMSCRLPGGVETPDDFWEVLAAAECVIGSYPKTRGNWPSATEYPGIDQGGYLSDGDAFDASFFRVSPAEAQITDPQQRILLELAWSCLEDAAVLPAHLRGTRTGVFVGASNCDYSRLIQTAGVETEAHHATGSSLAIIANRLSYFFDLSGPSMLIDTACSSSLVALHTAVQSLHAGECESALVGGVNFICHPDLSVAYHKAGMLARDGRCKVFDARANGYVRAEGGVMLLLKPLSEAIRAQDNIHAVIRGSAVNHGGLSGGLTVPDPKKQRELLIAAWNSAGISPRELSYIEAHGTGTSLGDPIEVQGIQTAYSSLAGISTDKTCAVGSLKSNLGHLESAAGIAGVLKVVLSMKYRQLPGQPTFDKLNPKITLDDSPFYVAERRQGWPSNQHRLAGVSSFGSGGANAHCVVQEYVAETQDIARAADDDHLFVISATDETRLRACARKIVDWLDTNELGERFGDAIYTWQAGRTAMKRRLAIKVGDAAELRAKLQQWLSESSCPADAWLDEVNSRDPGASRLWQEEEGLQLVARALAERNLGQLGAFWTSGADVDWQKLYSAEPRRVSVPTYSFARESHWIDLPEIETNEHAVASGRLLVAPVWEAASLHDDARGAGLTEHRILLCELPEIDAEKIRTLTQSNHCLHLRCHSESLENRYVDHALACFEEVKRTLADKPRGRVLLQVVVPQQQGALLAGLSGLLSTATRENPNLIGQMILTEAGINYDALAAQLRREKDSSSATLIRYSQGQRHILRWQEVGPTDPSLLAFKHDGVYLITGGLGGLGRVFAKEILRHAPQARVVLTGRSALTEKQRRPLDELARLAVESGGRAPEYRQLDLTDLTHTRSVIEAVANEHRRIDGIIHCAGMISDSFILKKTAEEFKRVLEPKVVGTSNLDAASKDLQLDFLVLFSSFSSALGNVGQADYAAANGFMDQFAAYRNRLVDAGQRHGHTLSIHWPLWQEGGMAMDAESAETLRQAMGMEPMQTATGVRAFHDSLLSRKARTMVLEGDVEKLKQTLARANKIQPASTPITTSVAPSSNLLREATLKKIKQLFAEVLKLPAAKVDTDEPFSSYGIDSILINQMNRKLAEVFGDISKTLFFEYKTLAELTAHLVQTHEAGCVAWTGSTAVGTVTPSRRSATVKQQLPPTSTYRREPIAIIGISGIYPQAATLEEFWKNLESGRNCVSEIPPERWSLDGFYVPDVEQAIAQGKSYSKWGGFIEQFAQFEPLFFNISPREALNMDPQERLFLQEAWRAMENAGYTRNELKHRFQRKVGVFAGITKTGFELYATPAASIDDGFFPRTSFSSVANRVSYFLDITGPSLPIDTMCSSSLTAIHEACEHINRGDCELAFAGGVNLYLHPATYTWLSSQQMLSRDGLCRSFGAGGNGYVPGEGVGVVMLKSLSSALRDNDNIHGIILATHVNHGGRANGYTVPSPRAQAELISRTIEKAGIKADDVSYIEAHGTGTELGDPIEISGLQQTFAGTTRPCSIGSAKSNIGHLESAAGIAGLTKVLLQMKHQSIAPSLHAAQLNSNIDFDKSAFRVNRSLSPWQVRGEDGREAPRIAGISSFGAGGSNAHIIVQEFQAPATSSNTHEPHAVLLSAGTSEQLRQRARDLLAFVQAERGAFDLRSVAYTLQVGREAMEARLGMLVSSVDQLVDKLQAFLAGEQDIEDVYQGQAKSNKETLRLFGGDEDFQATLDRWLARRKFSKLLELWSKGLDVEWDKLYESDLPRRIALPTYPFNKERYWIDAVEGVRAWDAPSASSVAAAVHPLLHANTSNLDRQSYTSTFTGEEFFLRDHQVQGNKVLPAVAYLEMARAAVELASPKQAPGRILELQHTAWLQPIAVSSSKEVTIALSLNESDPTGIDFEVQSADAEAIHCQGQARWVDGQAVPGIDIQRLKAEMSLGPLDVEALYARFTQSGISYGPAHRAITGIHLGEGQLLAQLTLPGVVASTSQSYVLHPSLMDSALQGCLALIGESEGGPLLPFELDTLRVVAPCTAEMFAWVRRSDPLKFDVDLCDRFGNVCVQMSGFASRALDSGSTADKGQLYSLAPIWSRLRTQQAGESLYSPESILLLGEQEAPLAWLQKSYPQAEFVQLSANASIETIQALLEPHATERLVWVAPDVLGADGEDDIVAGQEQGVLTVFRIAKALVNLNRAERSLHWTLITRHTQNVRKNDRVSPTHGALSGLVGSLAKEYPEWNLQLLDVDNLQSLGAEQCLTLPANKQGDCLAHRQGEWFVEGLARVDALPESPAAYRQGGVYIVIGGAGGIGEVWSRFMVEHYQAELVWIGRRPLDTAIEDKLQSLAQLGPAPRYFSADATRLDSLQATFDRIREIYPRIHGVVHSAIVLQDQSLSRMDEATFRSSLAAKVDVSVNMDAVFGGLDLDFMLFFSSLISFTKAPGQSNYAAGCTFKDSFAHSLARRRSYPIKIMNWGFWGNVGIVAAEFYNRRMQQMGFGSIEAPEAMDALKTLVSAGVNQLALVKAIDVRAVEGISRPEVISYASTHVTDVLPSLREQISAGEPPAALKESVLAQDVMDLAERILAANLESFQNEQMPDPLLGRWLDASVEYLRCRGRTSLANIDELWSSWAANEAAWQENPNTRPHLALLKACLQALPEILSGTRKAADVMFPESSLRLVSGVYAGNAVSDYYNTVLAQTLCACIRQRRQADPSSKIRILEIGAGTGGTTKAVLPLLRELDGGIEEYCYTDLSKAFLIHAEEHYRPGFPALRTALFDASKPISSQAVTANHYDFVIATNVLHATADIRETMRNAKGLLKKHGIILLNEMSEWSLFNHLTFGLLDGWWLYEDVALRISGSPGLAPETWGRVLEEEGFGSVAFPAGQARAFGQQIIVASSDGQVRQRVAEQPRVNTEATSERTALAKHATPATRSDGTTVEKLGTPATASAAAGRSLRDKAVAYLQGVVAKALRMEPSQLEPNRPLAEYGLDSIVVVGVTSQLRRAFTGVTSTLFFELRSIDCFADFILDNKKEELIALVGGDEATTPEAKVSVETRNASRLSRRVRPQASTVATPKPAATATVFDVAIIGVAGRYPQSANLGEFWNNLANGRNCVTEVPKDRWDWQEFFDAERGKAGKIYTKWGGFLDRIDGFDPLFFKIAPKEAKAMDPQERLFLESCYHAIEDAGYTPASLGDIDKVGVFVGVMNSRYTPQPLHYSIANRVSFVMNFQGPSLAVDTACSASLTAIHLALESIYSGLSECAIAGGVNLIIDPVHYLELSALTMLSAGQQCKSFGNEADGFVDAEGVGAIVLKPLSKAERDGDHIYGVIKGSALNAGGKTNGYTVPNPQAQSAVISKALRRANIAASDISYVEAHGTGTALGDPIEIAGLTRAFEQSTRDKQFCAIGSLKSNIGHCESAAGIAGLTKVLLQLEHKQLVPSLHADVPNPEIEFDRTPFRVQLALEEWQRPRREVDGVSKEIARTAGVSSFGAGGANAHIIVQEHEYATAVSPATEAVIVPLSARTTDQLRGKACDLLDLLRSPSQSIDLLATAYTLQVGREPMEERVAFVVASIDELATRLASFVAGDTGDGTHRGRFKRTQGRAPIGVDEAVAARDLPRLAHLWTQGADIEWIKLYGDAKPRRISLPLYPFAKDRYWRERTEAPTKPAVETKLHPLLYRNVSDVRHLGYSATFSGREDFLTDHPIAPPPAVYLEMARAAIQIATASPSTMGLELFNVVWADAAAVLANQPINVALFARDDEQLDYEIYSQQEEGDTVHLQGQSVLSAVAAPAPLDLAHLQARMLKGKRSSSSFYSSLAETGIHYGPAYQAVTEISLGDRELLAEISVPKPTAELVLHPVVVDGALQAAFDLIPSEQRPSQPLALESLRILGACGERMFAWVRYSQGEYAEPMNIQLDIDLCDPQGNVSAQMRGVTYEPARDVSGNTRSIDSADVEGTWT</sequence>
<dbReference type="GO" id="GO:0071770">
    <property type="term" value="P:DIM/DIP cell wall layer assembly"/>
    <property type="evidence" value="ECO:0007669"/>
    <property type="project" value="TreeGrafter"/>
</dbReference>
<organism evidence="20 21">
    <name type="scientific">Steroidobacter agaridevorans</name>
    <dbReference type="NCBI Taxonomy" id="2695856"/>
    <lineage>
        <taxon>Bacteria</taxon>
        <taxon>Pseudomonadati</taxon>
        <taxon>Pseudomonadota</taxon>
        <taxon>Gammaproteobacteria</taxon>
        <taxon>Steroidobacterales</taxon>
        <taxon>Steroidobacteraceae</taxon>
        <taxon>Steroidobacter</taxon>
    </lineage>
</organism>
<keyword evidence="9" id="KW-0808">Transferase</keyword>
<dbReference type="PROSITE" id="PS52004">
    <property type="entry name" value="KS3_2"/>
    <property type="match status" value="3"/>
</dbReference>
<comment type="pathway">
    <text evidence="4">Lipid metabolism; fatty acid biosynthesis.</text>
</comment>
<dbReference type="PROSITE" id="PS00606">
    <property type="entry name" value="KS3_1"/>
    <property type="match status" value="2"/>
</dbReference>
<comment type="cofactor">
    <cofactor evidence="1">
        <name>pantetheine 4'-phosphate</name>
        <dbReference type="ChEBI" id="CHEBI:47942"/>
    </cofactor>
</comment>
<evidence type="ECO:0000259" key="16">
    <source>
        <dbReference type="PROSITE" id="PS50075"/>
    </source>
</evidence>
<feature type="region of interest" description="N-terminal hotdog fold" evidence="14">
    <location>
        <begin position="3962"/>
        <end position="4078"/>
    </location>
</feature>
<dbReference type="InterPro" id="IPR054514">
    <property type="entry name" value="RhiE-like_linker"/>
</dbReference>
<proteinExistence type="inferred from homology"/>
<dbReference type="Pfam" id="PF00109">
    <property type="entry name" value="ketoacyl-synt"/>
    <property type="match status" value="3"/>
</dbReference>
<dbReference type="InterPro" id="IPR036291">
    <property type="entry name" value="NAD(P)-bd_dom_sf"/>
</dbReference>
<dbReference type="InterPro" id="IPR020807">
    <property type="entry name" value="PKS_DH"/>
</dbReference>
<dbReference type="RefSeq" id="WP_161814566.1">
    <property type="nucleotide sequence ID" value="NZ_BLJN01000005.1"/>
</dbReference>
<feature type="domain" description="Carrier" evidence="16">
    <location>
        <begin position="1365"/>
        <end position="1441"/>
    </location>
</feature>
<reference evidence="21" key="1">
    <citation type="submission" date="2020-01" db="EMBL/GenBank/DDBJ databases">
        <title>'Steroidobacter agaridevorans' sp. nov., agar-degrading bacteria isolated from rhizosphere soils.</title>
        <authorList>
            <person name="Ikenaga M."/>
            <person name="Kataoka M."/>
            <person name="Murouchi A."/>
            <person name="Katsuragi S."/>
            <person name="Sakai M."/>
        </authorList>
    </citation>
    <scope>NUCLEOTIDE SEQUENCE [LARGE SCALE GENOMIC DNA]</scope>
    <source>
        <strain evidence="21">YU21-B</strain>
    </source>
</reference>
<evidence type="ECO:0000313" key="20">
    <source>
        <dbReference type="EMBL" id="GFE82937.1"/>
    </source>
</evidence>
<dbReference type="GO" id="GO:0004315">
    <property type="term" value="F:3-oxoacyl-[acyl-carrier-protein] synthase activity"/>
    <property type="evidence" value="ECO:0007669"/>
    <property type="project" value="InterPro"/>
</dbReference>
<dbReference type="Pfam" id="PF08242">
    <property type="entry name" value="Methyltransf_12"/>
    <property type="match status" value="1"/>
</dbReference>
<dbReference type="PANTHER" id="PTHR43775">
    <property type="entry name" value="FATTY ACID SYNTHASE"/>
    <property type="match status" value="1"/>
</dbReference>
<dbReference type="GO" id="GO:0004312">
    <property type="term" value="F:fatty acid synthase activity"/>
    <property type="evidence" value="ECO:0007669"/>
    <property type="project" value="TreeGrafter"/>
</dbReference>
<dbReference type="CDD" id="cd00833">
    <property type="entry name" value="PKS"/>
    <property type="match status" value="3"/>
</dbReference>
<dbReference type="InterPro" id="IPR009081">
    <property type="entry name" value="PP-bd_ACP"/>
</dbReference>
<keyword evidence="6" id="KW-0596">Phosphopantetheine</keyword>
<evidence type="ECO:0000256" key="14">
    <source>
        <dbReference type="PROSITE-ProRule" id="PRU01363"/>
    </source>
</evidence>
<protein>
    <recommendedName>
        <fullName evidence="22">3-hydroxyacyl-CoA dehydrogenase</fullName>
    </recommendedName>
</protein>
<dbReference type="SMART" id="SM00822">
    <property type="entry name" value="PKS_KR"/>
    <property type="match status" value="2"/>
</dbReference>
<feature type="compositionally biased region" description="Polar residues" evidence="15">
    <location>
        <begin position="3200"/>
        <end position="3209"/>
    </location>
</feature>
<keyword evidence="21" id="KW-1185">Reference proteome</keyword>
<dbReference type="PROSITE" id="PS50075">
    <property type="entry name" value="CARRIER"/>
    <property type="match status" value="3"/>
</dbReference>
<dbReference type="InterPro" id="IPR018201">
    <property type="entry name" value="Ketoacyl_synth_AS"/>
</dbReference>
<dbReference type="GO" id="GO:0031177">
    <property type="term" value="F:phosphopantetheine binding"/>
    <property type="evidence" value="ECO:0007669"/>
    <property type="project" value="InterPro"/>
</dbReference>
<dbReference type="InterPro" id="IPR014030">
    <property type="entry name" value="Ketoacyl_synth_N"/>
</dbReference>
<keyword evidence="10" id="KW-0677">Repeat</keyword>
<comment type="pathway">
    <text evidence="3">Antibiotic biosynthesis.</text>
</comment>
<evidence type="ECO:0008006" key="22">
    <source>
        <dbReference type="Google" id="ProtNLM"/>
    </source>
</evidence>
<dbReference type="GO" id="GO:0005886">
    <property type="term" value="C:plasma membrane"/>
    <property type="evidence" value="ECO:0007669"/>
    <property type="project" value="TreeGrafter"/>
</dbReference>
<dbReference type="PROSITE" id="PS52019">
    <property type="entry name" value="PKS_MFAS_DH"/>
    <property type="match status" value="2"/>
</dbReference>
<evidence type="ECO:0000256" key="3">
    <source>
        <dbReference type="ARBA" id="ARBA00004792"/>
    </source>
</evidence>
<feature type="region of interest" description="C-terminal hotdog fold" evidence="14">
    <location>
        <begin position="2232"/>
        <end position="2371"/>
    </location>
</feature>
<dbReference type="UniPathway" id="UPA00094"/>
<dbReference type="PANTHER" id="PTHR43775:SF37">
    <property type="entry name" value="SI:DKEY-61P9.11"/>
    <property type="match status" value="1"/>
</dbReference>
<dbReference type="InterPro" id="IPR013968">
    <property type="entry name" value="PKS_KR"/>
</dbReference>
<dbReference type="InterPro" id="IPR016039">
    <property type="entry name" value="Thiolase-like"/>
</dbReference>
<dbReference type="EMBL" id="BLJN01000005">
    <property type="protein sequence ID" value="GFE82937.1"/>
    <property type="molecule type" value="Genomic_DNA"/>
</dbReference>
<dbReference type="Gene3D" id="3.40.47.10">
    <property type="match status" value="3"/>
</dbReference>
<dbReference type="InterPro" id="IPR020806">
    <property type="entry name" value="PKS_PP-bd"/>
</dbReference>
<dbReference type="Pfam" id="PF08659">
    <property type="entry name" value="KR"/>
    <property type="match status" value="2"/>
</dbReference>
<evidence type="ECO:0000259" key="18">
    <source>
        <dbReference type="PROSITE" id="PS52004"/>
    </source>
</evidence>
<dbReference type="SMART" id="SM00825">
    <property type="entry name" value="PKS_KS"/>
    <property type="match status" value="3"/>
</dbReference>
<dbReference type="Gene3D" id="3.40.50.150">
    <property type="entry name" value="Vaccinia Virus protein VP39"/>
    <property type="match status" value="1"/>
</dbReference>
<dbReference type="Pfam" id="PF00550">
    <property type="entry name" value="PP-binding"/>
    <property type="match status" value="3"/>
</dbReference>
<keyword evidence="7" id="KW-0963">Cytoplasm</keyword>
<feature type="domain" description="PKS/mFAS DH" evidence="19">
    <location>
        <begin position="2097"/>
        <end position="2371"/>
    </location>
</feature>
<dbReference type="CDD" id="cd02440">
    <property type="entry name" value="AdoMet_MTases"/>
    <property type="match status" value="1"/>
</dbReference>
<evidence type="ECO:0000256" key="2">
    <source>
        <dbReference type="ARBA" id="ARBA00004496"/>
    </source>
</evidence>
<feature type="active site" description="Proton donor; for dehydratase activity" evidence="14">
    <location>
        <position position="4150"/>
    </location>
</feature>
<dbReference type="Pfam" id="PF22336">
    <property type="entry name" value="RhiE-like_linker"/>
    <property type="match status" value="3"/>
</dbReference>
<dbReference type="SMART" id="SM00826">
    <property type="entry name" value="PKS_DH"/>
    <property type="match status" value="2"/>
</dbReference>
<dbReference type="InterPro" id="IPR013217">
    <property type="entry name" value="Methyltransf_12"/>
</dbReference>
<comment type="similarity">
    <text evidence="5">Belongs to the short-chain dehydrogenases/reductases (SDR) family.</text>
</comment>
<comment type="subcellular location">
    <subcellularLocation>
        <location evidence="2">Cytoplasm</location>
    </subcellularLocation>
</comment>
<feature type="domain" description="Ketosynthase family 3 (KS3)" evidence="18">
    <location>
        <begin position="3371"/>
        <end position="3790"/>
    </location>
</feature>
<keyword evidence="8" id="KW-0597">Phosphoprotein</keyword>
<dbReference type="InterPro" id="IPR000182">
    <property type="entry name" value="GNAT_dom"/>
</dbReference>
<dbReference type="GO" id="GO:0006633">
    <property type="term" value="P:fatty acid biosynthetic process"/>
    <property type="evidence" value="ECO:0007669"/>
    <property type="project" value="UniProtKB-UniPathway"/>
</dbReference>
<feature type="region of interest" description="C-terminal hotdog fold" evidence="14">
    <location>
        <begin position="4092"/>
        <end position="4233"/>
    </location>
</feature>
<feature type="domain" description="N-acetyltransferase" evidence="17">
    <location>
        <begin position="18"/>
        <end position="208"/>
    </location>
</feature>
<feature type="region of interest" description="Disordered" evidence="15">
    <location>
        <begin position="3198"/>
        <end position="3228"/>
    </location>
</feature>
<dbReference type="FunFam" id="1.10.1200.10:FF:000019">
    <property type="entry name" value="Phenolpthiocerol synthesis type-I polyketide synthase PPSA"/>
    <property type="match status" value="1"/>
</dbReference>
<evidence type="ECO:0000256" key="9">
    <source>
        <dbReference type="ARBA" id="ARBA00022679"/>
    </source>
</evidence>
<evidence type="ECO:0000256" key="15">
    <source>
        <dbReference type="SAM" id="MobiDB-lite"/>
    </source>
</evidence>
<comment type="caution">
    <text evidence="20">The sequence shown here is derived from an EMBL/GenBank/DDBJ whole genome shotgun (WGS) entry which is preliminary data.</text>
</comment>
<dbReference type="PROSITE" id="PS00012">
    <property type="entry name" value="PHOSPHOPANTETHEINE"/>
    <property type="match status" value="1"/>
</dbReference>
<feature type="domain" description="Carrier" evidence="16">
    <location>
        <begin position="225"/>
        <end position="301"/>
    </location>
</feature>
<dbReference type="CDD" id="cd08953">
    <property type="entry name" value="KR_2_SDR_x"/>
    <property type="match status" value="2"/>
</dbReference>
<feature type="domain" description="Carrier" evidence="16">
    <location>
        <begin position="3246"/>
        <end position="3319"/>
    </location>
</feature>
<dbReference type="Gene3D" id="3.10.129.110">
    <property type="entry name" value="Polyketide synthase dehydratase"/>
    <property type="match status" value="2"/>
</dbReference>
<evidence type="ECO:0000256" key="7">
    <source>
        <dbReference type="ARBA" id="ARBA00022490"/>
    </source>
</evidence>
<dbReference type="SMART" id="SM00823">
    <property type="entry name" value="PKS_PP"/>
    <property type="match status" value="3"/>
</dbReference>
<evidence type="ECO:0000256" key="4">
    <source>
        <dbReference type="ARBA" id="ARBA00005194"/>
    </source>
</evidence>
<dbReference type="Pfam" id="PF21089">
    <property type="entry name" value="PKS_DH_N"/>
    <property type="match status" value="2"/>
</dbReference>
<dbReference type="InterPro" id="IPR036736">
    <property type="entry name" value="ACP-like_sf"/>
</dbReference>
<dbReference type="InterPro" id="IPR049900">
    <property type="entry name" value="PKS_mFAS_DH"/>
</dbReference>
<dbReference type="Pfam" id="PF14765">
    <property type="entry name" value="PS-DH"/>
    <property type="match status" value="2"/>
</dbReference>
<dbReference type="Gene3D" id="3.40.630.30">
    <property type="match status" value="1"/>
</dbReference>
<dbReference type="InterPro" id="IPR014031">
    <property type="entry name" value="Ketoacyl_synth_C"/>
</dbReference>
<dbReference type="InterPro" id="IPR016181">
    <property type="entry name" value="Acyl_CoA_acyltransferase"/>
</dbReference>
<dbReference type="InterPro" id="IPR029063">
    <property type="entry name" value="SAM-dependent_MTases_sf"/>
</dbReference>
<dbReference type="InterPro" id="IPR050091">
    <property type="entry name" value="PKS_NRPS_Biosynth_Enz"/>
</dbReference>
<feature type="region of interest" description="Disordered" evidence="15">
    <location>
        <begin position="4227"/>
        <end position="4247"/>
    </location>
</feature>
<dbReference type="Pfam" id="PF02801">
    <property type="entry name" value="Ketoacyl-synt_C"/>
    <property type="match status" value="3"/>
</dbReference>
<feature type="active site" description="Proton donor; for dehydratase activity" evidence="14">
    <location>
        <position position="2294"/>
    </location>
</feature>
<evidence type="ECO:0000256" key="11">
    <source>
        <dbReference type="ARBA" id="ARBA00022857"/>
    </source>
</evidence>
<dbReference type="SUPFAM" id="SSF53335">
    <property type="entry name" value="S-adenosyl-L-methionine-dependent methyltransferases"/>
    <property type="match status" value="1"/>
</dbReference>
<name>A0A829YI00_9GAMM</name>
<evidence type="ECO:0000259" key="17">
    <source>
        <dbReference type="PROSITE" id="PS51186"/>
    </source>
</evidence>
<evidence type="ECO:0000256" key="1">
    <source>
        <dbReference type="ARBA" id="ARBA00001957"/>
    </source>
</evidence>
<keyword evidence="11" id="KW-0521">NADP</keyword>
<feature type="domain" description="Ketosynthase family 3 (KS3)" evidence="18">
    <location>
        <begin position="1478"/>
        <end position="1909"/>
    </location>
</feature>
<dbReference type="InterPro" id="IPR020841">
    <property type="entry name" value="PKS_Beta-ketoAc_synthase_dom"/>
</dbReference>
<evidence type="ECO:0000256" key="12">
    <source>
        <dbReference type="ARBA" id="ARBA00023268"/>
    </source>
</evidence>